<reference evidence="10" key="1">
    <citation type="journal article" date="2017" name="bioRxiv">
        <title>Conservation of a gene cluster reveals novel cercosporin biosynthetic mechanisms and extends production to the genus Colletotrichum.</title>
        <authorList>
            <person name="de Jonge R."/>
            <person name="Ebert M.K."/>
            <person name="Huitt-Roehl C.R."/>
            <person name="Pal P."/>
            <person name="Suttle J.C."/>
            <person name="Spanner R.E."/>
            <person name="Neubauer J.D."/>
            <person name="Jurick W.M.II."/>
            <person name="Stott K.A."/>
            <person name="Secor G.A."/>
            <person name="Thomma B.P.H.J."/>
            <person name="Van de Peer Y."/>
            <person name="Townsend C.A."/>
            <person name="Bolton M.D."/>
        </authorList>
    </citation>
    <scope>NUCLEOTIDE SEQUENCE [LARGE SCALE GENOMIC DNA]</scope>
    <source>
        <strain evidence="10">CBS538.71</strain>
    </source>
</reference>
<evidence type="ECO:0000256" key="3">
    <source>
        <dbReference type="ARBA" id="ARBA00022723"/>
    </source>
</evidence>
<protein>
    <recommendedName>
        <fullName evidence="8">RING-type domain-containing protein</fullName>
    </recommendedName>
</protein>
<evidence type="ECO:0000256" key="7">
    <source>
        <dbReference type="ARBA" id="ARBA00022833"/>
    </source>
</evidence>
<dbReference type="Proteomes" id="UP000237631">
    <property type="component" value="Unassembled WGS sequence"/>
</dbReference>
<keyword evidence="6" id="KW-0833">Ubl conjugation pathway</keyword>
<feature type="domain" description="RING-type" evidence="8">
    <location>
        <begin position="269"/>
        <end position="481"/>
    </location>
</feature>
<sequence length="486" mass="54145">MGPLEMKNVTKEDSNRFKAVAIFDDENDARQAVTKLHDVPQSLLNNGKVSLDLVSSSKFKISSKIYQAVEQQFASHTPSRHKDHLSFHTYFDSSVQQRYVTLKVEGVSVKAVAKATNEIEKIIAGRLVENEGKPLWSSSLASNGPLYQQLKNIEMSYNIVILRDRQKRHLRYFGPDRLYAAAQELIIGFTDADANTTHAVHLDARQFIWACRGGFDQVSTVLGRNFVTFDMTSTPKIIVTGSADQYRQALAIVDAGSTKGITNDVRSSNKEDCVICWTSADDPITLHCGHVYCLDCFERLCMSGNAGDSGFLIECQGGAGTCREVVTSQELRDELSSAALEDVLEASLTTYIRRRPHELRYCPSPDCGYIYRIHASTKTYTCVNCLEPTCMSCHEQHGTMSCDDYKDLASGGNEAFNRFKREINIKDCPECKTSMEKVMGCNHMTCGGCGVHICWVCLETFKEAPSCYGHLTAVYGRIADMEDLLL</sequence>
<dbReference type="InterPro" id="IPR002867">
    <property type="entry name" value="IBR_dom"/>
</dbReference>
<dbReference type="GO" id="GO:0004842">
    <property type="term" value="F:ubiquitin-protein transferase activity"/>
    <property type="evidence" value="ECO:0007669"/>
    <property type="project" value="TreeGrafter"/>
</dbReference>
<dbReference type="PANTHER" id="PTHR22770">
    <property type="entry name" value="UBIQUITIN CONJUGATING ENZYME 7 INTERACTING PROTEIN-RELATED"/>
    <property type="match status" value="1"/>
</dbReference>
<dbReference type="CDD" id="cd20335">
    <property type="entry name" value="BRcat_RBR"/>
    <property type="match status" value="1"/>
</dbReference>
<keyword evidence="2" id="KW-0808">Transferase</keyword>
<evidence type="ECO:0000259" key="8">
    <source>
        <dbReference type="PROSITE" id="PS51873"/>
    </source>
</evidence>
<keyword evidence="10" id="KW-1185">Reference proteome</keyword>
<proteinExistence type="predicted"/>
<dbReference type="OrthoDB" id="3630991at2759"/>
<dbReference type="STRING" id="357750.A0A2S6CG51"/>
<evidence type="ECO:0000256" key="6">
    <source>
        <dbReference type="ARBA" id="ARBA00022786"/>
    </source>
</evidence>
<dbReference type="EMBL" id="PNEN01000449">
    <property type="protein sequence ID" value="PPJ58725.1"/>
    <property type="molecule type" value="Genomic_DNA"/>
</dbReference>
<dbReference type="Pfam" id="PF01485">
    <property type="entry name" value="IBR"/>
    <property type="match status" value="1"/>
</dbReference>
<evidence type="ECO:0000256" key="4">
    <source>
        <dbReference type="ARBA" id="ARBA00022737"/>
    </source>
</evidence>
<keyword evidence="7" id="KW-0862">Zinc</keyword>
<comment type="caution">
    <text evidence="9">The sequence shown here is derived from an EMBL/GenBank/DDBJ whole genome shotgun (WGS) entry which is preliminary data.</text>
</comment>
<dbReference type="GO" id="GO:0008270">
    <property type="term" value="F:zinc ion binding"/>
    <property type="evidence" value="ECO:0007669"/>
    <property type="project" value="UniProtKB-KW"/>
</dbReference>
<dbReference type="Gene3D" id="1.20.120.1750">
    <property type="match status" value="1"/>
</dbReference>
<organism evidence="9 10">
    <name type="scientific">Cercospora berteroae</name>
    <dbReference type="NCBI Taxonomy" id="357750"/>
    <lineage>
        <taxon>Eukaryota</taxon>
        <taxon>Fungi</taxon>
        <taxon>Dikarya</taxon>
        <taxon>Ascomycota</taxon>
        <taxon>Pezizomycotina</taxon>
        <taxon>Dothideomycetes</taxon>
        <taxon>Dothideomycetidae</taxon>
        <taxon>Mycosphaerellales</taxon>
        <taxon>Mycosphaerellaceae</taxon>
        <taxon>Cercospora</taxon>
    </lineage>
</organism>
<dbReference type="Gene3D" id="3.30.40.10">
    <property type="entry name" value="Zinc/RING finger domain, C3HC4 (zinc finger)"/>
    <property type="match status" value="1"/>
</dbReference>
<evidence type="ECO:0000256" key="1">
    <source>
        <dbReference type="ARBA" id="ARBA00004906"/>
    </source>
</evidence>
<comment type="pathway">
    <text evidence="1">Protein modification; protein ubiquitination.</text>
</comment>
<dbReference type="AlphaFoldDB" id="A0A2S6CG51"/>
<dbReference type="InterPro" id="IPR051628">
    <property type="entry name" value="LUBAC_E3_Ligases"/>
</dbReference>
<accession>A0A2S6CG51</accession>
<dbReference type="GO" id="GO:0043161">
    <property type="term" value="P:proteasome-mediated ubiquitin-dependent protein catabolic process"/>
    <property type="evidence" value="ECO:0007669"/>
    <property type="project" value="TreeGrafter"/>
</dbReference>
<dbReference type="PANTHER" id="PTHR22770:SF13">
    <property type="entry name" value="RING-TYPE DOMAIN-CONTAINING PROTEIN"/>
    <property type="match status" value="1"/>
</dbReference>
<evidence type="ECO:0000313" key="9">
    <source>
        <dbReference type="EMBL" id="PPJ58725.1"/>
    </source>
</evidence>
<gene>
    <name evidence="9" type="ORF">CBER1_11970</name>
</gene>
<dbReference type="GO" id="GO:0097039">
    <property type="term" value="P:protein linear polyubiquitination"/>
    <property type="evidence" value="ECO:0007669"/>
    <property type="project" value="TreeGrafter"/>
</dbReference>
<dbReference type="SUPFAM" id="SSF57850">
    <property type="entry name" value="RING/U-box"/>
    <property type="match status" value="3"/>
</dbReference>
<evidence type="ECO:0000313" key="10">
    <source>
        <dbReference type="Proteomes" id="UP000237631"/>
    </source>
</evidence>
<evidence type="ECO:0000256" key="2">
    <source>
        <dbReference type="ARBA" id="ARBA00022679"/>
    </source>
</evidence>
<dbReference type="InterPro" id="IPR013083">
    <property type="entry name" value="Znf_RING/FYVE/PHD"/>
</dbReference>
<dbReference type="GO" id="GO:0000151">
    <property type="term" value="C:ubiquitin ligase complex"/>
    <property type="evidence" value="ECO:0007669"/>
    <property type="project" value="TreeGrafter"/>
</dbReference>
<dbReference type="InterPro" id="IPR044066">
    <property type="entry name" value="TRIAD_supradom"/>
</dbReference>
<evidence type="ECO:0000256" key="5">
    <source>
        <dbReference type="ARBA" id="ARBA00022771"/>
    </source>
</evidence>
<name>A0A2S6CG51_9PEZI</name>
<keyword evidence="4" id="KW-0677">Repeat</keyword>
<keyword evidence="3" id="KW-0479">Metal-binding</keyword>
<dbReference type="PROSITE" id="PS51873">
    <property type="entry name" value="TRIAD"/>
    <property type="match status" value="1"/>
</dbReference>
<keyword evidence="5" id="KW-0863">Zinc-finger</keyword>
<dbReference type="GO" id="GO:0043130">
    <property type="term" value="F:ubiquitin binding"/>
    <property type="evidence" value="ECO:0007669"/>
    <property type="project" value="TreeGrafter"/>
</dbReference>
<dbReference type="Pfam" id="PF22191">
    <property type="entry name" value="IBR_1"/>
    <property type="match status" value="1"/>
</dbReference>